<dbReference type="AlphaFoldDB" id="A0A0J6S1N2"/>
<dbReference type="EMBL" id="LABX01000216">
    <property type="protein sequence ID" value="KMO29080.1"/>
    <property type="molecule type" value="Genomic_DNA"/>
</dbReference>
<evidence type="ECO:0000313" key="1">
    <source>
        <dbReference type="EMBL" id="KMO29080.1"/>
    </source>
</evidence>
<protein>
    <submittedName>
        <fullName evidence="1">Uncharacterized protein</fullName>
    </submittedName>
</protein>
<sequence length="107" mass="11231">MDSINCRDRAALKEVPDGNACRVDWAVSAYGRDAMLAATASIVDDATLHITVRGVRMDLPRAMADQSVPINGAIALEVLDLFTFRPAGGSPPCAPSRGPEHPVSSGV</sequence>
<proteinExistence type="predicted"/>
<evidence type="ECO:0000313" key="2">
    <source>
        <dbReference type="Proteomes" id="UP000035929"/>
    </source>
</evidence>
<comment type="caution">
    <text evidence="1">The sequence shown here is derived from an EMBL/GenBank/DDBJ whole genome shotgun (WGS) entry which is preliminary data.</text>
</comment>
<dbReference type="PATRIC" id="fig|270351.6.peg.3184"/>
<name>A0A0J6S1N2_9HYPH</name>
<dbReference type="Proteomes" id="UP000035929">
    <property type="component" value="Unassembled WGS sequence"/>
</dbReference>
<organism evidence="1 2">
    <name type="scientific">Methylobacterium aquaticum</name>
    <dbReference type="NCBI Taxonomy" id="270351"/>
    <lineage>
        <taxon>Bacteria</taxon>
        <taxon>Pseudomonadati</taxon>
        <taxon>Pseudomonadota</taxon>
        <taxon>Alphaproteobacteria</taxon>
        <taxon>Hyphomicrobiales</taxon>
        <taxon>Methylobacteriaceae</taxon>
        <taxon>Methylobacterium</taxon>
    </lineage>
</organism>
<gene>
    <name evidence="1" type="ORF">VP06_25520</name>
</gene>
<accession>A0A0J6S1N2</accession>
<dbReference type="RefSeq" id="WP_048466600.1">
    <property type="nucleotide sequence ID" value="NZ_LABX01000216.1"/>
</dbReference>
<reference evidence="1 2" key="1">
    <citation type="submission" date="2015-03" db="EMBL/GenBank/DDBJ databases">
        <title>Genome sequencing of Methylobacterium aquaticum DSM16371 type strain.</title>
        <authorList>
            <person name="Chaudhry V."/>
            <person name="Patil P.B."/>
        </authorList>
    </citation>
    <scope>NUCLEOTIDE SEQUENCE [LARGE SCALE GENOMIC DNA]</scope>
    <source>
        <strain evidence="1 2">DSM 16371</strain>
    </source>
</reference>